<keyword evidence="1" id="KW-1133">Transmembrane helix</keyword>
<gene>
    <name evidence="3" type="ORF">ACFFIA_04815</name>
</gene>
<dbReference type="RefSeq" id="WP_377245954.1">
    <property type="nucleotide sequence ID" value="NZ_JBHLUH010000005.1"/>
</dbReference>
<dbReference type="EMBL" id="JBHLUH010000005">
    <property type="protein sequence ID" value="MFC0526974.1"/>
    <property type="molecule type" value="Genomic_DNA"/>
</dbReference>
<keyword evidence="4" id="KW-1185">Reference proteome</keyword>
<feature type="transmembrane region" description="Helical" evidence="1">
    <location>
        <begin position="98"/>
        <end position="123"/>
    </location>
</feature>
<name>A0ABV6LX36_9ACTN</name>
<evidence type="ECO:0000256" key="1">
    <source>
        <dbReference type="SAM" id="Phobius"/>
    </source>
</evidence>
<dbReference type="InterPro" id="IPR025889">
    <property type="entry name" value="GSP17M-like_dom"/>
</dbReference>
<proteinExistence type="predicted"/>
<accession>A0ABV6LX36</accession>
<evidence type="ECO:0000313" key="3">
    <source>
        <dbReference type="EMBL" id="MFC0526974.1"/>
    </source>
</evidence>
<dbReference type="Proteomes" id="UP001589867">
    <property type="component" value="Unassembled WGS sequence"/>
</dbReference>
<keyword evidence="1" id="KW-0472">Membrane</keyword>
<reference evidence="3 4" key="1">
    <citation type="submission" date="2024-09" db="EMBL/GenBank/DDBJ databases">
        <authorList>
            <person name="Sun Q."/>
            <person name="Mori K."/>
        </authorList>
    </citation>
    <scope>NUCLEOTIDE SEQUENCE [LARGE SCALE GENOMIC DNA]</scope>
    <source>
        <strain evidence="3 4">TBRC 3947</strain>
    </source>
</reference>
<evidence type="ECO:0000259" key="2">
    <source>
        <dbReference type="Pfam" id="PF11181"/>
    </source>
</evidence>
<protein>
    <submittedName>
        <fullName evidence="3">General stress protein</fullName>
    </submittedName>
</protein>
<feature type="transmembrane region" description="Helical" evidence="1">
    <location>
        <begin position="71"/>
        <end position="92"/>
    </location>
</feature>
<dbReference type="Pfam" id="PF11181">
    <property type="entry name" value="YflT"/>
    <property type="match status" value="1"/>
</dbReference>
<keyword evidence="1" id="KW-0812">Transmembrane</keyword>
<feature type="domain" description="General stress protein 17M-like" evidence="2">
    <location>
        <begin position="22"/>
        <end position="109"/>
    </location>
</feature>
<comment type="caution">
    <text evidence="3">The sequence shown here is derived from an EMBL/GenBank/DDBJ whole genome shotgun (WGS) entry which is preliminary data.</text>
</comment>
<sequence length="168" mass="17626">MTTSWTGPPVGGEQSSARPTVTVASYPDYPSAQRAVDYLSDNQFPVQRAAIIGTDLRLVENVLGRMTVVRAGLAGAATGAWFGLFIGLLFGLFSESNWVGVIIAGVLIGGVWGAVFGAIAHALTGGRRDFTSTSRLQAAQYAVTVDAEHADTARQLLTRLNWQASGAG</sequence>
<evidence type="ECO:0000313" key="4">
    <source>
        <dbReference type="Proteomes" id="UP001589867"/>
    </source>
</evidence>
<organism evidence="3 4">
    <name type="scientific">Phytohabitans kaempferiae</name>
    <dbReference type="NCBI Taxonomy" id="1620943"/>
    <lineage>
        <taxon>Bacteria</taxon>
        <taxon>Bacillati</taxon>
        <taxon>Actinomycetota</taxon>
        <taxon>Actinomycetes</taxon>
        <taxon>Micromonosporales</taxon>
        <taxon>Micromonosporaceae</taxon>
    </lineage>
</organism>